<feature type="region of interest" description="Disordered" evidence="1">
    <location>
        <begin position="163"/>
        <end position="186"/>
    </location>
</feature>
<feature type="compositionally biased region" description="Low complexity" evidence="1">
    <location>
        <begin position="164"/>
        <end position="180"/>
    </location>
</feature>
<reference evidence="2 3" key="1">
    <citation type="journal article" date="2016" name="Mol. Biol. Evol.">
        <title>Comparative Genomics of Early-Diverging Mushroom-Forming Fungi Provides Insights into the Origins of Lignocellulose Decay Capabilities.</title>
        <authorList>
            <person name="Nagy L.G."/>
            <person name="Riley R."/>
            <person name="Tritt A."/>
            <person name="Adam C."/>
            <person name="Daum C."/>
            <person name="Floudas D."/>
            <person name="Sun H."/>
            <person name="Yadav J.S."/>
            <person name="Pangilinan J."/>
            <person name="Larsson K.H."/>
            <person name="Matsuura K."/>
            <person name="Barry K."/>
            <person name="Labutti K."/>
            <person name="Kuo R."/>
            <person name="Ohm R.A."/>
            <person name="Bhattacharya S.S."/>
            <person name="Shirouzu T."/>
            <person name="Yoshinaga Y."/>
            <person name="Martin F.M."/>
            <person name="Grigoriev I.V."/>
            <person name="Hibbett D.S."/>
        </authorList>
    </citation>
    <scope>NUCLEOTIDE SEQUENCE [LARGE SCALE GENOMIC DNA]</scope>
    <source>
        <strain evidence="2 3">TUFC12733</strain>
    </source>
</reference>
<proteinExistence type="predicted"/>
<feature type="region of interest" description="Disordered" evidence="1">
    <location>
        <begin position="29"/>
        <end position="58"/>
    </location>
</feature>
<organism evidence="2 3">
    <name type="scientific">Calocera viscosa (strain TUFC12733)</name>
    <dbReference type="NCBI Taxonomy" id="1330018"/>
    <lineage>
        <taxon>Eukaryota</taxon>
        <taxon>Fungi</taxon>
        <taxon>Dikarya</taxon>
        <taxon>Basidiomycota</taxon>
        <taxon>Agaricomycotina</taxon>
        <taxon>Dacrymycetes</taxon>
        <taxon>Dacrymycetales</taxon>
        <taxon>Dacrymycetaceae</taxon>
        <taxon>Calocera</taxon>
    </lineage>
</organism>
<name>A0A167MMM0_CALVF</name>
<feature type="compositionally biased region" description="Basic and acidic residues" evidence="1">
    <location>
        <begin position="38"/>
        <end position="56"/>
    </location>
</feature>
<evidence type="ECO:0000313" key="3">
    <source>
        <dbReference type="Proteomes" id="UP000076738"/>
    </source>
</evidence>
<dbReference type="AlphaFoldDB" id="A0A167MMM0"/>
<dbReference type="EMBL" id="KV417282">
    <property type="protein sequence ID" value="KZO96876.1"/>
    <property type="molecule type" value="Genomic_DNA"/>
</dbReference>
<evidence type="ECO:0000313" key="2">
    <source>
        <dbReference type="EMBL" id="KZO96876.1"/>
    </source>
</evidence>
<protein>
    <submittedName>
        <fullName evidence="2">Uncharacterized protein</fullName>
    </submittedName>
</protein>
<keyword evidence="3" id="KW-1185">Reference proteome</keyword>
<evidence type="ECO:0000256" key="1">
    <source>
        <dbReference type="SAM" id="MobiDB-lite"/>
    </source>
</evidence>
<dbReference type="Proteomes" id="UP000076738">
    <property type="component" value="Unassembled WGS sequence"/>
</dbReference>
<gene>
    <name evidence="2" type="ORF">CALVIDRAFT_102860</name>
</gene>
<accession>A0A167MMM0</accession>
<sequence>MIIRKTTGQRKHAIRDGRERNCEYTITENSNLEPHSPGIDRRESSTRDGEITEHNTRRTFTPRRLHREFLQSSIFSLQSSTALLSSAAHITRQRLQKKNPRSLRLHSALLHFVSFRGTRTCTLARTSLRLACSIPGFAWLLAWLAGQLTAAQAPPSRRALRPLATGEAQAAGAQGKAYGTPAAVGP</sequence>